<dbReference type="InterPro" id="IPR000644">
    <property type="entry name" value="CBS_dom"/>
</dbReference>
<gene>
    <name evidence="3" type="ORF">ACFFNY_27595</name>
</gene>
<feature type="domain" description="CBS" evidence="2">
    <location>
        <begin position="1"/>
        <end position="59"/>
    </location>
</feature>
<dbReference type="RefSeq" id="WP_344908202.1">
    <property type="nucleotide sequence ID" value="NZ_BAAAYO010000006.1"/>
</dbReference>
<dbReference type="Pfam" id="PF00571">
    <property type="entry name" value="CBS"/>
    <property type="match status" value="2"/>
</dbReference>
<proteinExistence type="predicted"/>
<protein>
    <submittedName>
        <fullName evidence="3">Nucleotidyltransferase family protein</fullName>
    </submittedName>
</protein>
<dbReference type="SUPFAM" id="SSF53448">
    <property type="entry name" value="Nucleotide-diphospho-sugar transferases"/>
    <property type="match status" value="1"/>
</dbReference>
<name>A0ABV5W461_9BACL</name>
<evidence type="ECO:0000313" key="3">
    <source>
        <dbReference type="EMBL" id="MFB9755357.1"/>
    </source>
</evidence>
<dbReference type="InterPro" id="IPR046342">
    <property type="entry name" value="CBS_dom_sf"/>
</dbReference>
<dbReference type="CDD" id="cd06426">
    <property type="entry name" value="NTP_transferase_like_2"/>
    <property type="match status" value="1"/>
</dbReference>
<dbReference type="PROSITE" id="PS51371">
    <property type="entry name" value="CBS"/>
    <property type="match status" value="1"/>
</dbReference>
<dbReference type="PANTHER" id="PTHR22572">
    <property type="entry name" value="SUGAR-1-PHOSPHATE GUANYL TRANSFERASE"/>
    <property type="match status" value="1"/>
</dbReference>
<evidence type="ECO:0000313" key="4">
    <source>
        <dbReference type="Proteomes" id="UP001589619"/>
    </source>
</evidence>
<dbReference type="Pfam" id="PF00483">
    <property type="entry name" value="NTP_transferase"/>
    <property type="match status" value="1"/>
</dbReference>
<organism evidence="3 4">
    <name type="scientific">Paenibacillus hodogayensis</name>
    <dbReference type="NCBI Taxonomy" id="279208"/>
    <lineage>
        <taxon>Bacteria</taxon>
        <taxon>Bacillati</taxon>
        <taxon>Bacillota</taxon>
        <taxon>Bacilli</taxon>
        <taxon>Bacillales</taxon>
        <taxon>Paenibacillaceae</taxon>
        <taxon>Paenibacillus</taxon>
    </lineage>
</organism>
<dbReference type="InterPro" id="IPR005835">
    <property type="entry name" value="NTP_transferase_dom"/>
</dbReference>
<evidence type="ECO:0000256" key="1">
    <source>
        <dbReference type="PROSITE-ProRule" id="PRU00703"/>
    </source>
</evidence>
<dbReference type="Gene3D" id="3.90.550.10">
    <property type="entry name" value="Spore Coat Polysaccharide Biosynthesis Protein SpsA, Chain A"/>
    <property type="match status" value="1"/>
</dbReference>
<sequence>MNGFWSKLLVAPDATIHQTIRVIDDNARQIALVVDAQMKLLGTVTDGDIRRGMLKGLSMHDPVSHIMNASPVVSEASEGKDSLLQTMKMKKIRQIPIVDEAGRLIGLETIDGFLHGEAPRTNWVVLMAGGLGRRLRPLTDHCPKPLLKVGEKPILETIMQHFLDCGLSRFYISVHYKPDMIQNYFGDGSRWGATIRYIVEEKPLGTAGALSLITERPAEPFIVMNGDLLTKVNVSRLLDFHEEAQAVGTMGVREFDYQIPYGVVHVDRQRLLSIEEKPVRRSLVSAGIYVLEPSVLGLIPTDSYYDMPALFERLIDNKLPACAFPIREYWLDIGRLDDFHKANVEYGKVFK</sequence>
<dbReference type="SUPFAM" id="SSF54631">
    <property type="entry name" value="CBS-domain pair"/>
    <property type="match status" value="1"/>
</dbReference>
<dbReference type="InterPro" id="IPR050486">
    <property type="entry name" value="Mannose-1P_guanyltransferase"/>
</dbReference>
<reference evidence="3 4" key="1">
    <citation type="submission" date="2024-09" db="EMBL/GenBank/DDBJ databases">
        <authorList>
            <person name="Sun Q."/>
            <person name="Mori K."/>
        </authorList>
    </citation>
    <scope>NUCLEOTIDE SEQUENCE [LARGE SCALE GENOMIC DNA]</scope>
    <source>
        <strain evidence="3 4">JCM 12520</strain>
    </source>
</reference>
<keyword evidence="1" id="KW-0129">CBS domain</keyword>
<comment type="caution">
    <text evidence="3">The sequence shown here is derived from an EMBL/GenBank/DDBJ whole genome shotgun (WGS) entry which is preliminary data.</text>
</comment>
<dbReference type="EMBL" id="JBHMAG010000018">
    <property type="protein sequence ID" value="MFB9755357.1"/>
    <property type="molecule type" value="Genomic_DNA"/>
</dbReference>
<keyword evidence="4" id="KW-1185">Reference proteome</keyword>
<dbReference type="Proteomes" id="UP001589619">
    <property type="component" value="Unassembled WGS sequence"/>
</dbReference>
<dbReference type="CDD" id="cd04607">
    <property type="entry name" value="CBS_pair_NTP_transferase_assoc"/>
    <property type="match status" value="1"/>
</dbReference>
<accession>A0ABV5W461</accession>
<dbReference type="Gene3D" id="3.10.580.10">
    <property type="entry name" value="CBS-domain"/>
    <property type="match status" value="1"/>
</dbReference>
<dbReference type="InterPro" id="IPR029044">
    <property type="entry name" value="Nucleotide-diphossugar_trans"/>
</dbReference>
<evidence type="ECO:0000259" key="2">
    <source>
        <dbReference type="PROSITE" id="PS51371"/>
    </source>
</evidence>